<proteinExistence type="predicted"/>
<name>A0AAE0N939_9PEZI</name>
<comment type="caution">
    <text evidence="2">The sequence shown here is derived from an EMBL/GenBank/DDBJ whole genome shotgun (WGS) entry which is preliminary data.</text>
</comment>
<reference evidence="2" key="1">
    <citation type="journal article" date="2023" name="Mol. Phylogenet. Evol.">
        <title>Genome-scale phylogeny and comparative genomics of the fungal order Sordariales.</title>
        <authorList>
            <person name="Hensen N."/>
            <person name="Bonometti L."/>
            <person name="Westerberg I."/>
            <person name="Brannstrom I.O."/>
            <person name="Guillou S."/>
            <person name="Cros-Aarteil S."/>
            <person name="Calhoun S."/>
            <person name="Haridas S."/>
            <person name="Kuo A."/>
            <person name="Mondo S."/>
            <person name="Pangilinan J."/>
            <person name="Riley R."/>
            <person name="LaButti K."/>
            <person name="Andreopoulos B."/>
            <person name="Lipzen A."/>
            <person name="Chen C."/>
            <person name="Yan M."/>
            <person name="Daum C."/>
            <person name="Ng V."/>
            <person name="Clum A."/>
            <person name="Steindorff A."/>
            <person name="Ohm R.A."/>
            <person name="Martin F."/>
            <person name="Silar P."/>
            <person name="Natvig D.O."/>
            <person name="Lalanne C."/>
            <person name="Gautier V."/>
            <person name="Ament-Velasquez S.L."/>
            <person name="Kruys A."/>
            <person name="Hutchinson M.I."/>
            <person name="Powell A.J."/>
            <person name="Barry K."/>
            <person name="Miller A.N."/>
            <person name="Grigoriev I.V."/>
            <person name="Debuchy R."/>
            <person name="Gladieux P."/>
            <person name="Hiltunen Thoren M."/>
            <person name="Johannesson H."/>
        </authorList>
    </citation>
    <scope>NUCLEOTIDE SEQUENCE</scope>
    <source>
        <strain evidence="2">CBS 232.78</strain>
    </source>
</reference>
<gene>
    <name evidence="2" type="ORF">B0H63DRAFT_276836</name>
</gene>
<protein>
    <submittedName>
        <fullName evidence="2">Uncharacterized protein</fullName>
    </submittedName>
</protein>
<evidence type="ECO:0000313" key="3">
    <source>
        <dbReference type="Proteomes" id="UP001285441"/>
    </source>
</evidence>
<evidence type="ECO:0000256" key="1">
    <source>
        <dbReference type="SAM" id="MobiDB-lite"/>
    </source>
</evidence>
<feature type="region of interest" description="Disordered" evidence="1">
    <location>
        <begin position="121"/>
        <end position="147"/>
    </location>
</feature>
<accession>A0AAE0N939</accession>
<dbReference type="Proteomes" id="UP001285441">
    <property type="component" value="Unassembled WGS sequence"/>
</dbReference>
<dbReference type="AlphaFoldDB" id="A0AAE0N939"/>
<sequence>MVQRVGSPVLWFGQCASVQSVLSVSLLRLQPGSLQRLSARPSLPLPLAFALPAWSAYHCHPLSPFPSVRTPNNPQLQHPGSPTQPILIPRPPFLSHFHSLLFNLPNTSCWRDEIRSPDGIFDTGQKSRSFLGQRNPPASPVQSGRRRPQLRRLLCPLSTCCASDLDLATDPTMR</sequence>
<dbReference type="EMBL" id="JAULSW010000007">
    <property type="protein sequence ID" value="KAK3375342.1"/>
    <property type="molecule type" value="Genomic_DNA"/>
</dbReference>
<keyword evidence="3" id="KW-1185">Reference proteome</keyword>
<evidence type="ECO:0000313" key="2">
    <source>
        <dbReference type="EMBL" id="KAK3375342.1"/>
    </source>
</evidence>
<reference evidence="2" key="2">
    <citation type="submission" date="2023-06" db="EMBL/GenBank/DDBJ databases">
        <authorList>
            <consortium name="Lawrence Berkeley National Laboratory"/>
            <person name="Haridas S."/>
            <person name="Hensen N."/>
            <person name="Bonometti L."/>
            <person name="Westerberg I."/>
            <person name="Brannstrom I.O."/>
            <person name="Guillou S."/>
            <person name="Cros-Aarteil S."/>
            <person name="Calhoun S."/>
            <person name="Kuo A."/>
            <person name="Mondo S."/>
            <person name="Pangilinan J."/>
            <person name="Riley R."/>
            <person name="LaButti K."/>
            <person name="Andreopoulos B."/>
            <person name="Lipzen A."/>
            <person name="Chen C."/>
            <person name="Yanf M."/>
            <person name="Daum C."/>
            <person name="Ng V."/>
            <person name="Clum A."/>
            <person name="Steindorff A."/>
            <person name="Ohm R."/>
            <person name="Martin F."/>
            <person name="Silar P."/>
            <person name="Natvig D."/>
            <person name="Lalanne C."/>
            <person name="Gautier V."/>
            <person name="Ament-velasquez S.L."/>
            <person name="Kruys A."/>
            <person name="Hutchinson M.I."/>
            <person name="Powell A.J."/>
            <person name="Barry K."/>
            <person name="Miller A.N."/>
            <person name="Grigoriev I.V."/>
            <person name="Debuchy R."/>
            <person name="Gladieux P."/>
            <person name="Thoren M.H."/>
            <person name="Johannesson H."/>
        </authorList>
    </citation>
    <scope>NUCLEOTIDE SEQUENCE</scope>
    <source>
        <strain evidence="2">CBS 232.78</strain>
    </source>
</reference>
<organism evidence="2 3">
    <name type="scientific">Podospora didyma</name>
    <dbReference type="NCBI Taxonomy" id="330526"/>
    <lineage>
        <taxon>Eukaryota</taxon>
        <taxon>Fungi</taxon>
        <taxon>Dikarya</taxon>
        <taxon>Ascomycota</taxon>
        <taxon>Pezizomycotina</taxon>
        <taxon>Sordariomycetes</taxon>
        <taxon>Sordariomycetidae</taxon>
        <taxon>Sordariales</taxon>
        <taxon>Podosporaceae</taxon>
        <taxon>Podospora</taxon>
    </lineage>
</organism>